<dbReference type="RefSeq" id="WP_135462840.1">
    <property type="nucleotide sequence ID" value="NZ_SRLC01000001.1"/>
</dbReference>
<feature type="compositionally biased region" description="Low complexity" evidence="1">
    <location>
        <begin position="39"/>
        <end position="59"/>
    </location>
</feature>
<keyword evidence="3" id="KW-1185">Reference proteome</keyword>
<evidence type="ECO:0000313" key="2">
    <source>
        <dbReference type="EMBL" id="TGE25263.1"/>
    </source>
</evidence>
<feature type="compositionally biased region" description="Pro residues" evidence="1">
    <location>
        <begin position="64"/>
        <end position="73"/>
    </location>
</feature>
<reference evidence="2 3" key="1">
    <citation type="submission" date="2019-04" db="EMBL/GenBank/DDBJ databases">
        <authorList>
            <person name="Feng G."/>
            <person name="Zhang J."/>
            <person name="Zhu H."/>
        </authorList>
    </citation>
    <scope>NUCLEOTIDE SEQUENCE [LARGE SCALE GENOMIC DNA]</scope>
    <source>
        <strain evidence="2 3">JCM 31653</strain>
    </source>
</reference>
<sequence>MAVSSGLRWAFGALLAGWLGGAPVAVGQDVGSSKPKPRPTTTVKKPLAPAPGKAPTKAKVAQKKPPPPPPPPPKDTRHDSFRFELTYGTNSSFFGRTQPQRYPFVSGEATYTSKYGVWGSVVSYNLFDTPSFVDEADLAVGWDGDLSKTVDASLSYSHFLFADDSPLVKSSVNNSLDGYVGWDWGYVYSRLNAAYLFGDSNDFFLVLDNSRYFELPHVLTPNDYVSIEPRVSMMAGTQHFVETSIEQQVQRGNNGKGKGKTTTVTTVVETPMTRFRVLNYELRVPVTYSLGMVSVQAAWRYSIPVNLLPDDVSHARSYFTTSVALYL</sequence>
<proteinExistence type="predicted"/>
<dbReference type="EMBL" id="SRLC01000001">
    <property type="protein sequence ID" value="TGE25263.1"/>
    <property type="molecule type" value="Genomic_DNA"/>
</dbReference>
<dbReference type="OrthoDB" id="835191at2"/>
<evidence type="ECO:0000313" key="3">
    <source>
        <dbReference type="Proteomes" id="UP000297549"/>
    </source>
</evidence>
<accession>A0A4Z0Q7W5</accession>
<protein>
    <submittedName>
        <fullName evidence="2">Uncharacterized protein</fullName>
    </submittedName>
</protein>
<dbReference type="Proteomes" id="UP000297549">
    <property type="component" value="Unassembled WGS sequence"/>
</dbReference>
<organism evidence="2 3">
    <name type="scientific">Hymenobacter aquaticus</name>
    <dbReference type="NCBI Taxonomy" id="1867101"/>
    <lineage>
        <taxon>Bacteria</taxon>
        <taxon>Pseudomonadati</taxon>
        <taxon>Bacteroidota</taxon>
        <taxon>Cytophagia</taxon>
        <taxon>Cytophagales</taxon>
        <taxon>Hymenobacteraceae</taxon>
        <taxon>Hymenobacter</taxon>
    </lineage>
</organism>
<comment type="caution">
    <text evidence="2">The sequence shown here is derived from an EMBL/GenBank/DDBJ whole genome shotgun (WGS) entry which is preliminary data.</text>
</comment>
<feature type="region of interest" description="Disordered" evidence="1">
    <location>
        <begin position="28"/>
        <end position="79"/>
    </location>
</feature>
<evidence type="ECO:0000256" key="1">
    <source>
        <dbReference type="SAM" id="MobiDB-lite"/>
    </source>
</evidence>
<gene>
    <name evidence="2" type="ORF">E5K00_08755</name>
</gene>
<dbReference type="AlphaFoldDB" id="A0A4Z0Q7W5"/>
<name>A0A4Z0Q7W5_9BACT</name>